<feature type="transmembrane region" description="Helical" evidence="6">
    <location>
        <begin position="285"/>
        <end position="304"/>
    </location>
</feature>
<dbReference type="NCBIfam" id="TIGR00785">
    <property type="entry name" value="dass"/>
    <property type="match status" value="1"/>
</dbReference>
<evidence type="ECO:0000256" key="3">
    <source>
        <dbReference type="ARBA" id="ARBA00022692"/>
    </source>
</evidence>
<gene>
    <name evidence="7" type="primary">ttdT</name>
    <name evidence="7" type="ORF">NCTC13102_01590</name>
</gene>
<reference evidence="7 8" key="1">
    <citation type="submission" date="2018-06" db="EMBL/GenBank/DDBJ databases">
        <authorList>
            <consortium name="Pathogen Informatics"/>
            <person name="Doyle S."/>
        </authorList>
    </citation>
    <scope>NUCLEOTIDE SEQUENCE [LARGE SCALE GENOMIC DNA]</scope>
    <source>
        <strain evidence="7 8">NCTC13102</strain>
    </source>
</reference>
<protein>
    <submittedName>
        <fullName evidence="7">Tartrate/succinate antiporter</fullName>
    </submittedName>
</protein>
<dbReference type="Pfam" id="PF00939">
    <property type="entry name" value="Na_sulph_symp"/>
    <property type="match status" value="1"/>
</dbReference>
<feature type="transmembrane region" description="Helical" evidence="6">
    <location>
        <begin position="33"/>
        <end position="51"/>
    </location>
</feature>
<dbReference type="PANTHER" id="PTHR42826">
    <property type="entry name" value="DICARBOXYLATE TRANSPORTER 2.1, CHLOROPLASTIC"/>
    <property type="match status" value="1"/>
</dbReference>
<name>A0A2X3BII8_9HELI</name>
<dbReference type="AlphaFoldDB" id="A0A2X3BII8"/>
<accession>A0A2X3BII8</accession>
<dbReference type="GO" id="GO:0016020">
    <property type="term" value="C:membrane"/>
    <property type="evidence" value="ECO:0007669"/>
    <property type="project" value="UniProtKB-SubCell"/>
</dbReference>
<feature type="transmembrane region" description="Helical" evidence="6">
    <location>
        <begin position="461"/>
        <end position="481"/>
    </location>
</feature>
<feature type="transmembrane region" description="Helical" evidence="6">
    <location>
        <begin position="422"/>
        <end position="449"/>
    </location>
</feature>
<feature type="transmembrane region" description="Helical" evidence="6">
    <location>
        <begin position="97"/>
        <end position="115"/>
    </location>
</feature>
<evidence type="ECO:0000256" key="5">
    <source>
        <dbReference type="ARBA" id="ARBA00023136"/>
    </source>
</evidence>
<proteinExistence type="inferred from homology"/>
<evidence type="ECO:0000256" key="2">
    <source>
        <dbReference type="ARBA" id="ARBA00007349"/>
    </source>
</evidence>
<dbReference type="GO" id="GO:0022857">
    <property type="term" value="F:transmembrane transporter activity"/>
    <property type="evidence" value="ECO:0007669"/>
    <property type="project" value="InterPro"/>
</dbReference>
<feature type="transmembrane region" description="Helical" evidence="6">
    <location>
        <begin position="230"/>
        <end position="256"/>
    </location>
</feature>
<sequence>MDKKNITFYIKLFVPIVIGLVMFALPTPEGLSVNAWLYASIFVALIIALILEPVPPALIGVVAITIAVLCKVGPAGSGNVEHTIKASEAIKWGLSGFSNNVVWLIFAAFSIGLGFSKTGLGQRIALYLVKKLGKSTLGIGYAIAFADGILAPFIPSNAARSGGTLYPVVTSIANMFQSTPEKDPKKIGSYLIWTGLATCCVSSSIFLTGQAPNPLALSLLGKQGIESVDWLGWFIAFAPVGLILFLLTPLLVYFIYPPEIKGSKEIAQWASDEYAKLGKITKPQIYMIGICLLGLVLWIGSSAFKIDSTTTALLLIVLMCACKVITWQDFLSNKPAWNTLVWFATLVAMASGLKNVGYLDWAGGLLGVWLKDITSFWALLILLLTFSVFRYLFASGTAYVTAMIAIYATLVQSVNGLDTAQAMLILLLPMGFMGIITPYGTGCSPLWYGSHYIKSGEFFKLGAIFAAIYMVIYCIVGIPWVEFISPYLTFHIAS</sequence>
<feature type="transmembrane region" description="Helical" evidence="6">
    <location>
        <begin position="310"/>
        <end position="327"/>
    </location>
</feature>
<feature type="transmembrane region" description="Helical" evidence="6">
    <location>
        <begin position="365"/>
        <end position="384"/>
    </location>
</feature>
<feature type="transmembrane region" description="Helical" evidence="6">
    <location>
        <begin position="6"/>
        <end position="26"/>
    </location>
</feature>
<dbReference type="InterPro" id="IPR030676">
    <property type="entry name" value="CitT-rel"/>
</dbReference>
<evidence type="ECO:0000313" key="8">
    <source>
        <dbReference type="Proteomes" id="UP000250166"/>
    </source>
</evidence>
<keyword evidence="4 6" id="KW-1133">Transmembrane helix</keyword>
<feature type="transmembrane region" description="Helical" evidence="6">
    <location>
        <begin position="190"/>
        <end position="210"/>
    </location>
</feature>
<keyword evidence="5 6" id="KW-0472">Membrane</keyword>
<organism evidence="7 8">
    <name type="scientific">Helicobacter fennelliae</name>
    <dbReference type="NCBI Taxonomy" id="215"/>
    <lineage>
        <taxon>Bacteria</taxon>
        <taxon>Pseudomonadati</taxon>
        <taxon>Campylobacterota</taxon>
        <taxon>Epsilonproteobacteria</taxon>
        <taxon>Campylobacterales</taxon>
        <taxon>Helicobacteraceae</taxon>
        <taxon>Helicobacter</taxon>
    </lineage>
</organism>
<dbReference type="RefSeq" id="WP_023948592.1">
    <property type="nucleotide sequence ID" value="NZ_JAERIV010000002.1"/>
</dbReference>
<dbReference type="InterPro" id="IPR001898">
    <property type="entry name" value="SLC13A/DASS"/>
</dbReference>
<evidence type="ECO:0000313" key="7">
    <source>
        <dbReference type="EMBL" id="SQB99116.1"/>
    </source>
</evidence>
<evidence type="ECO:0000256" key="1">
    <source>
        <dbReference type="ARBA" id="ARBA00004141"/>
    </source>
</evidence>
<evidence type="ECO:0000256" key="6">
    <source>
        <dbReference type="SAM" id="Phobius"/>
    </source>
</evidence>
<feature type="transmembrane region" description="Helical" evidence="6">
    <location>
        <begin position="135"/>
        <end position="154"/>
    </location>
</feature>
<feature type="transmembrane region" description="Helical" evidence="6">
    <location>
        <begin position="391"/>
        <end position="410"/>
    </location>
</feature>
<dbReference type="EMBL" id="UAWL01000006">
    <property type="protein sequence ID" value="SQB99116.1"/>
    <property type="molecule type" value="Genomic_DNA"/>
</dbReference>
<evidence type="ECO:0000256" key="4">
    <source>
        <dbReference type="ARBA" id="ARBA00022989"/>
    </source>
</evidence>
<feature type="transmembrane region" description="Helical" evidence="6">
    <location>
        <begin position="57"/>
        <end position="76"/>
    </location>
</feature>
<comment type="similarity">
    <text evidence="2">Belongs to the SLC13A/DASS transporter (TC 2.A.47) family. DIT1 subfamily.</text>
</comment>
<keyword evidence="3 6" id="KW-0812">Transmembrane</keyword>
<dbReference type="Proteomes" id="UP000250166">
    <property type="component" value="Unassembled WGS sequence"/>
</dbReference>
<comment type="subcellular location">
    <subcellularLocation>
        <location evidence="1">Membrane</location>
        <topology evidence="1">Multi-pass membrane protein</topology>
    </subcellularLocation>
</comment>
<dbReference type="PIRSF" id="PIRSF002457">
    <property type="entry name" value="DASS"/>
    <property type="match status" value="1"/>
</dbReference>